<keyword evidence="1" id="KW-0472">Membrane</keyword>
<feature type="transmembrane region" description="Helical" evidence="1">
    <location>
        <begin position="124"/>
        <end position="152"/>
    </location>
</feature>
<evidence type="ECO:0000313" key="2">
    <source>
        <dbReference type="EMBL" id="CAD8547288.1"/>
    </source>
</evidence>
<evidence type="ECO:0000256" key="1">
    <source>
        <dbReference type="SAM" id="Phobius"/>
    </source>
</evidence>
<gene>
    <name evidence="2" type="ORF">CLEP1334_LOCUS22578</name>
</gene>
<feature type="transmembrane region" description="Helical" evidence="1">
    <location>
        <begin position="80"/>
        <end position="104"/>
    </location>
</feature>
<protein>
    <submittedName>
        <fullName evidence="2">Uncharacterized protein</fullName>
    </submittedName>
</protein>
<proteinExistence type="predicted"/>
<name>A0A7S0JCB6_9EUKA</name>
<keyword evidence="1" id="KW-1133">Transmembrane helix</keyword>
<keyword evidence="1" id="KW-0812">Transmembrane</keyword>
<reference evidence="2" key="1">
    <citation type="submission" date="2021-01" db="EMBL/GenBank/DDBJ databases">
        <authorList>
            <person name="Corre E."/>
            <person name="Pelletier E."/>
            <person name="Niang G."/>
            <person name="Scheremetjew M."/>
            <person name="Finn R."/>
            <person name="Kale V."/>
            <person name="Holt S."/>
            <person name="Cochrane G."/>
            <person name="Meng A."/>
            <person name="Brown T."/>
            <person name="Cohen L."/>
        </authorList>
    </citation>
    <scope>NUCLEOTIDE SEQUENCE</scope>
    <source>
        <strain evidence="2">RCC1130</strain>
    </source>
</reference>
<accession>A0A7S0JCB6</accession>
<organism evidence="2">
    <name type="scientific">Calcidiscus leptoporus</name>
    <dbReference type="NCBI Taxonomy" id="127549"/>
    <lineage>
        <taxon>Eukaryota</taxon>
        <taxon>Haptista</taxon>
        <taxon>Haptophyta</taxon>
        <taxon>Prymnesiophyceae</taxon>
        <taxon>Coccolithales</taxon>
        <taxon>Calcidiscaceae</taxon>
        <taxon>Calcidiscus</taxon>
    </lineage>
</organism>
<dbReference type="AlphaFoldDB" id="A0A7S0JCB6"/>
<sequence>MPLEKPILIGPLSSDDVPLAVAAPVQAQAVASNVPAVVGQPVAHGHWNFEDYLTCCAVFWCYPGIPLGQLWERRKGPKGICVKIAVLTVVLLAVFFLLSTIGAVKGIDACLVGFRGACLHTSDILNFILFIISLILRILFIFCLNFILFTLLTKLRAHIRRRDQIAETQCNGCEDCCCAFWCAPCLTSQLLRHEGLKGANYKLCTMPV</sequence>
<dbReference type="EMBL" id="HBER01044927">
    <property type="protein sequence ID" value="CAD8547288.1"/>
    <property type="molecule type" value="Transcribed_RNA"/>
</dbReference>